<dbReference type="Proteomes" id="UP000515860">
    <property type="component" value="Chromosome"/>
</dbReference>
<dbReference type="PANTHER" id="PTHR41248">
    <property type="entry name" value="NORD PROTEIN"/>
    <property type="match status" value="1"/>
</dbReference>
<protein>
    <submittedName>
        <fullName evidence="2">Nitric oxide reductase activation protein</fullName>
    </submittedName>
</protein>
<dbReference type="PANTHER" id="PTHR41248:SF1">
    <property type="entry name" value="NORD PROTEIN"/>
    <property type="match status" value="1"/>
</dbReference>
<dbReference type="InterPro" id="IPR025861">
    <property type="entry name" value="CobT_VWA_dom"/>
</dbReference>
<sequence>MSTNFLPEEHQMELENRIKNLMWTVSGDYTLEMKPDVEAFLRSRNTALYDGIKQGGLARFYDRDALGLYLVKKIYCKAMEGPLMRVASLCMEEAVGTKLDQEREGIHSLRRKAYEEILEQDFRELSATPLGHLEAALLREELDGSYRGTKQIGDWMEEIHRLRSASDTMEVIKTIDSLYNQIVEPDFERKKKTLKEVLAVTLEELTEYSWKDFLSEDLYEETLETYLEKVTESMTSLDMNDPVCKEEEKEPEDGRTAKKIIVVDEAALEKMYSYVERNYGKTYLTPAEEKSRNYQMCRGLHGDCSLYYTEGILKNPVLRNYQYEYARKQKDKNIMAYYDQHRVVKRSIQVLTGMLKKAFVLRDEEQEIRADHGTVIPAELWKVGRSDDARLFRKRIRNDAMDFVVDVLIDASGSQRSRQSQVALQAYIISEALSNLEIPFRVMSFCTFWDYTILHRFRKYEDVRSANGNIFEYITSSNNRDGLAVKAVGFDLLQRDEANKVLIVLSDGKPYDVLVNRPGARNPEPYRGRPAILDTGMEVRRLRQNGVAVLGVFVGEESELDAERRIFGKDFAYIRSIGSFSNMVGRYLLKQIEE</sequence>
<gene>
    <name evidence="2" type="ORF">H9Q79_17310</name>
</gene>
<keyword evidence="3" id="KW-1185">Reference proteome</keyword>
<organism evidence="2 3">
    <name type="scientific">Wansuia hejianensis</name>
    <dbReference type="NCBI Taxonomy" id="2763667"/>
    <lineage>
        <taxon>Bacteria</taxon>
        <taxon>Bacillati</taxon>
        <taxon>Bacillota</taxon>
        <taxon>Clostridia</taxon>
        <taxon>Lachnospirales</taxon>
        <taxon>Lachnospiraceae</taxon>
        <taxon>Wansuia</taxon>
    </lineage>
</organism>
<feature type="domain" description="Cobalamin biosynthesis protein CobT VWA" evidence="1">
    <location>
        <begin position="392"/>
        <end position="450"/>
    </location>
</feature>
<dbReference type="InterPro" id="IPR051928">
    <property type="entry name" value="NorD/CobT"/>
</dbReference>
<dbReference type="EMBL" id="CP060635">
    <property type="protein sequence ID" value="QNM08589.1"/>
    <property type="molecule type" value="Genomic_DNA"/>
</dbReference>
<dbReference type="Pfam" id="PF11775">
    <property type="entry name" value="CobT_C"/>
    <property type="match status" value="1"/>
</dbReference>
<evidence type="ECO:0000313" key="2">
    <source>
        <dbReference type="EMBL" id="QNM08589.1"/>
    </source>
</evidence>
<dbReference type="AlphaFoldDB" id="A0A7G9GCQ7"/>
<proteinExistence type="predicted"/>
<evidence type="ECO:0000313" key="3">
    <source>
        <dbReference type="Proteomes" id="UP000515860"/>
    </source>
</evidence>
<reference evidence="2 3" key="1">
    <citation type="submission" date="2020-08" db="EMBL/GenBank/DDBJ databases">
        <authorList>
            <person name="Liu C."/>
            <person name="Sun Q."/>
        </authorList>
    </citation>
    <scope>NUCLEOTIDE SEQUENCE [LARGE SCALE GENOMIC DNA]</scope>
    <source>
        <strain evidence="2 3">NSJ-29</strain>
    </source>
</reference>
<dbReference type="RefSeq" id="WP_249328815.1">
    <property type="nucleotide sequence ID" value="NZ_CP060635.1"/>
</dbReference>
<accession>A0A7G9GCQ7</accession>
<dbReference type="InterPro" id="IPR036465">
    <property type="entry name" value="vWFA_dom_sf"/>
</dbReference>
<name>A0A7G9GCQ7_9FIRM</name>
<dbReference type="Gene3D" id="3.40.50.410">
    <property type="entry name" value="von Willebrand factor, type A domain"/>
    <property type="match status" value="1"/>
</dbReference>
<dbReference type="KEGG" id="whj:H9Q79_17310"/>
<evidence type="ECO:0000259" key="1">
    <source>
        <dbReference type="Pfam" id="PF11775"/>
    </source>
</evidence>
<dbReference type="SUPFAM" id="SSF53300">
    <property type="entry name" value="vWA-like"/>
    <property type="match status" value="1"/>
</dbReference>